<comment type="caution">
    <text evidence="1">The sequence shown here is derived from an EMBL/GenBank/DDBJ whole genome shotgun (WGS) entry which is preliminary data.</text>
</comment>
<dbReference type="PANTHER" id="PTHR35392:SF3">
    <property type="entry name" value="ZN(2)-C6 FUNGAL-TYPE DOMAIN-CONTAINING PROTEIN"/>
    <property type="match status" value="1"/>
</dbReference>
<dbReference type="OrthoDB" id="5362630at2759"/>
<dbReference type="InterPro" id="IPR052973">
    <property type="entry name" value="Fungal_sec-metab_reg_TF"/>
</dbReference>
<dbReference type="AlphaFoldDB" id="A0A1Y1YK26"/>
<evidence type="ECO:0000313" key="1">
    <source>
        <dbReference type="EMBL" id="ORX98193.1"/>
    </source>
</evidence>
<dbReference type="STRING" id="1231657.A0A1Y1YK26"/>
<name>A0A1Y1YK26_9PLEO</name>
<dbReference type="PANTHER" id="PTHR35392">
    <property type="entry name" value="ZN(II)2CYS6 TRANSCRIPTION FACTOR (EUROFUNG)-RELATED-RELATED"/>
    <property type="match status" value="1"/>
</dbReference>
<keyword evidence="2" id="KW-1185">Reference proteome</keyword>
<dbReference type="Proteomes" id="UP000193144">
    <property type="component" value="Unassembled WGS sequence"/>
</dbReference>
<evidence type="ECO:0008006" key="3">
    <source>
        <dbReference type="Google" id="ProtNLM"/>
    </source>
</evidence>
<protein>
    <recommendedName>
        <fullName evidence="3">Zn(2)-C6 fungal-type domain-containing protein</fullName>
    </recommendedName>
</protein>
<evidence type="ECO:0000313" key="2">
    <source>
        <dbReference type="Proteomes" id="UP000193144"/>
    </source>
</evidence>
<accession>A0A1Y1YK26</accession>
<organism evidence="1 2">
    <name type="scientific">Clohesyomyces aquaticus</name>
    <dbReference type="NCBI Taxonomy" id="1231657"/>
    <lineage>
        <taxon>Eukaryota</taxon>
        <taxon>Fungi</taxon>
        <taxon>Dikarya</taxon>
        <taxon>Ascomycota</taxon>
        <taxon>Pezizomycotina</taxon>
        <taxon>Dothideomycetes</taxon>
        <taxon>Pleosporomycetidae</taxon>
        <taxon>Pleosporales</taxon>
        <taxon>Lindgomycetaceae</taxon>
        <taxon>Clohesyomyces</taxon>
    </lineage>
</organism>
<gene>
    <name evidence="1" type="ORF">BCR34DRAFT_496330</name>
</gene>
<proteinExistence type="predicted"/>
<reference evidence="1 2" key="1">
    <citation type="submission" date="2016-07" db="EMBL/GenBank/DDBJ databases">
        <title>Pervasive Adenine N6-methylation of Active Genes in Fungi.</title>
        <authorList>
            <consortium name="DOE Joint Genome Institute"/>
            <person name="Mondo S.J."/>
            <person name="Dannebaum R.O."/>
            <person name="Kuo R.C."/>
            <person name="Labutti K."/>
            <person name="Haridas S."/>
            <person name="Kuo A."/>
            <person name="Salamov A."/>
            <person name="Ahrendt S.R."/>
            <person name="Lipzen A."/>
            <person name="Sullivan W."/>
            <person name="Andreopoulos W.B."/>
            <person name="Clum A."/>
            <person name="Lindquist E."/>
            <person name="Daum C."/>
            <person name="Ramamoorthy G.K."/>
            <person name="Gryganskyi A."/>
            <person name="Culley D."/>
            <person name="Magnuson J.K."/>
            <person name="James T.Y."/>
            <person name="O'Malley M.A."/>
            <person name="Stajich J.E."/>
            <person name="Spatafora J.W."/>
            <person name="Visel A."/>
            <person name="Grigoriev I.V."/>
        </authorList>
    </citation>
    <scope>NUCLEOTIDE SEQUENCE [LARGE SCALE GENOMIC DNA]</scope>
    <source>
        <strain evidence="1 2">CBS 115471</strain>
    </source>
</reference>
<dbReference type="EMBL" id="MCFA01000220">
    <property type="protein sequence ID" value="ORX98193.1"/>
    <property type="molecule type" value="Genomic_DNA"/>
</dbReference>
<sequence>MKRKSPGNAGQVVRRRAYQDPVDREEAALTRRYKACIRCRMQGIKCFPNPRDHTRPCITCELANPKLWVLPCVRYKLTDASLFRLGPTEDFLKSKRWAGRQIKELSTWQSADIKVVELTQDHGNTRIRIPVRKFKPIPGDILFYRWKISSGERTYVCPPYAVTHVEKVGAELRRHIYDTTAVHVESIVNSNNTILVETFRIAMKSVASTRVQDVQIRNLIKDTLDLWVASRLIEKPWRICGDETLGMKPDDDPESGYFGRIPVTPIMDLQIDQLVIQMIVKPLGKSILTCLEQQTKRSKHSNWFATYLCFFILLHNYEVATSHDREFAELHRLKDRYSNYPLLEGFHSGAKTILAYFHYRSKGGIPFMLDWADGVAVKMAETTEEQTEYLRKLVDMVQVSGNEFLRLKESDVYEEDLYFGSQLFEKSWQPSRTL</sequence>